<dbReference type="InterPro" id="IPR036034">
    <property type="entry name" value="PDZ_sf"/>
</dbReference>
<evidence type="ECO:0000256" key="2">
    <source>
        <dbReference type="ARBA" id="ARBA00022801"/>
    </source>
</evidence>
<dbReference type="GO" id="GO:0008233">
    <property type="term" value="F:peptidase activity"/>
    <property type="evidence" value="ECO:0007669"/>
    <property type="project" value="UniProtKB-KW"/>
</dbReference>
<protein>
    <submittedName>
        <fullName evidence="4">Serine protease</fullName>
    </submittedName>
</protein>
<keyword evidence="2" id="KW-0378">Hydrolase</keyword>
<dbReference type="GO" id="GO:0006508">
    <property type="term" value="P:proteolysis"/>
    <property type="evidence" value="ECO:0007669"/>
    <property type="project" value="UniProtKB-KW"/>
</dbReference>
<dbReference type="Gene3D" id="2.30.42.10">
    <property type="match status" value="1"/>
</dbReference>
<sequence length="461" mass="47491">MPRRDPPGQSRLFFNRPVTSALHNARMKRSLSILALTGTLAVGGLVGYELNARTTPATAVTQTAPDTNLSADSRTQGQMVPAASTYDGGRARTESEANTVQVVKDRQDGLVYVSVKESSAGSAQAQLRQRLQQQLPFSLPDDGSGQAQTGTGSGFFVTSSGDIITNNHVVEGASEITVRLHGDKTEYRANVVARAPDFDLALIRAEGLPAGAARPIPLGDSDTLDVGLKAVAMGAPFGLDFSVSEGIISSLERRVPVGTRGVEQSVIQTDAAINPGNSGGPLLDSAGQVIGVNTQILTGGSGQSAGVGFAIPVNTVKKLLPQLQAGKGGVIQTPTLGVQFTDLSVLSEQQRGQANLPAQGALIQEVAPNSPAAAAGLQGGTTSGLQLNAPSGTQGSADALSTDGDIITAVDGQPISEGDDLRRAIIGKRIGDRVKLTVQRAGKTRTVDVTLSAFSFPTSNQ</sequence>
<dbReference type="PRINTS" id="PR00834">
    <property type="entry name" value="PROTEASES2C"/>
</dbReference>
<dbReference type="SMART" id="SM00228">
    <property type="entry name" value="PDZ"/>
    <property type="match status" value="1"/>
</dbReference>
<dbReference type="Proteomes" id="UP000620633">
    <property type="component" value="Unassembled WGS sequence"/>
</dbReference>
<evidence type="ECO:0000256" key="1">
    <source>
        <dbReference type="ARBA" id="ARBA00022670"/>
    </source>
</evidence>
<dbReference type="InterPro" id="IPR051201">
    <property type="entry name" value="Chloro_Bact_Ser_Proteases"/>
</dbReference>
<reference evidence="5" key="1">
    <citation type="journal article" date="2019" name="Int. J. Syst. Evol. Microbiol.">
        <title>The Global Catalogue of Microorganisms (GCM) 10K type strain sequencing project: providing services to taxonomists for standard genome sequencing and annotation.</title>
        <authorList>
            <consortium name="The Broad Institute Genomics Platform"/>
            <consortium name="The Broad Institute Genome Sequencing Center for Infectious Disease"/>
            <person name="Wu L."/>
            <person name="Ma J."/>
        </authorList>
    </citation>
    <scope>NUCLEOTIDE SEQUENCE [LARGE SCALE GENOMIC DNA]</scope>
    <source>
        <strain evidence="5">JCM 31406</strain>
    </source>
</reference>
<name>A0ABQ2SDT5_9DEIO</name>
<dbReference type="PANTHER" id="PTHR43343">
    <property type="entry name" value="PEPTIDASE S12"/>
    <property type="match status" value="1"/>
</dbReference>
<accession>A0ABQ2SDT5</accession>
<evidence type="ECO:0000313" key="5">
    <source>
        <dbReference type="Proteomes" id="UP000620633"/>
    </source>
</evidence>
<dbReference type="Gene3D" id="2.40.10.120">
    <property type="match status" value="1"/>
</dbReference>
<dbReference type="InterPro" id="IPR001478">
    <property type="entry name" value="PDZ"/>
</dbReference>
<keyword evidence="5" id="KW-1185">Reference proteome</keyword>
<feature type="domain" description="PDZ" evidence="3">
    <location>
        <begin position="334"/>
        <end position="442"/>
    </location>
</feature>
<dbReference type="PANTHER" id="PTHR43343:SF3">
    <property type="entry name" value="PROTEASE DO-LIKE 8, CHLOROPLASTIC"/>
    <property type="match status" value="1"/>
</dbReference>
<organism evidence="4 5">
    <name type="scientific">Deinococcus knuensis</name>
    <dbReference type="NCBI Taxonomy" id="1837380"/>
    <lineage>
        <taxon>Bacteria</taxon>
        <taxon>Thermotogati</taxon>
        <taxon>Deinococcota</taxon>
        <taxon>Deinococci</taxon>
        <taxon>Deinococcales</taxon>
        <taxon>Deinococcaceae</taxon>
        <taxon>Deinococcus</taxon>
    </lineage>
</organism>
<comment type="caution">
    <text evidence="4">The sequence shown here is derived from an EMBL/GenBank/DDBJ whole genome shotgun (WGS) entry which is preliminary data.</text>
</comment>
<dbReference type="InterPro" id="IPR001940">
    <property type="entry name" value="Peptidase_S1C"/>
</dbReference>
<keyword evidence="1 4" id="KW-0645">Protease</keyword>
<proteinExistence type="predicted"/>
<gene>
    <name evidence="4" type="ORF">GCM10008961_14020</name>
</gene>
<dbReference type="Pfam" id="PF13180">
    <property type="entry name" value="PDZ_2"/>
    <property type="match status" value="1"/>
</dbReference>
<dbReference type="SUPFAM" id="SSF50494">
    <property type="entry name" value="Trypsin-like serine proteases"/>
    <property type="match status" value="1"/>
</dbReference>
<evidence type="ECO:0000259" key="3">
    <source>
        <dbReference type="SMART" id="SM00228"/>
    </source>
</evidence>
<dbReference type="SUPFAM" id="SSF50156">
    <property type="entry name" value="PDZ domain-like"/>
    <property type="match status" value="1"/>
</dbReference>
<evidence type="ECO:0000313" key="4">
    <source>
        <dbReference type="EMBL" id="GGS23696.1"/>
    </source>
</evidence>
<dbReference type="EMBL" id="BMQO01000004">
    <property type="protein sequence ID" value="GGS23696.1"/>
    <property type="molecule type" value="Genomic_DNA"/>
</dbReference>
<dbReference type="Pfam" id="PF13365">
    <property type="entry name" value="Trypsin_2"/>
    <property type="match status" value="1"/>
</dbReference>
<dbReference type="InterPro" id="IPR009003">
    <property type="entry name" value="Peptidase_S1_PA"/>
</dbReference>